<feature type="compositionally biased region" description="Pro residues" evidence="1">
    <location>
        <begin position="31"/>
        <end position="43"/>
    </location>
</feature>
<evidence type="ECO:0000256" key="1">
    <source>
        <dbReference type="SAM" id="MobiDB-lite"/>
    </source>
</evidence>
<comment type="caution">
    <text evidence="2">The sequence shown here is derived from an EMBL/GenBank/DDBJ whole genome shotgun (WGS) entry which is preliminary data.</text>
</comment>
<dbReference type="EMBL" id="MU839836">
    <property type="protein sequence ID" value="KAK1753944.1"/>
    <property type="molecule type" value="Genomic_DNA"/>
</dbReference>
<dbReference type="Proteomes" id="UP001239445">
    <property type="component" value="Unassembled WGS sequence"/>
</dbReference>
<protein>
    <submittedName>
        <fullName evidence="2">Uncharacterized protein</fullName>
    </submittedName>
</protein>
<feature type="compositionally biased region" description="Low complexity" evidence="1">
    <location>
        <begin position="44"/>
        <end position="67"/>
    </location>
</feature>
<sequence length="350" mass="37724">MASQPLPISHALISPSPLARPPRSPTSNTLPPTPGGTRPPRPFPFQVTSFPSSTPSPNTPSSRVTPRWSPPSTPPRLDPDSGTVFIDQNAFRSPTSPLEPLFRALLIENPSLSLRDIDLVTDRNNLRKLLRFIQGSSSADPFQIRVEAVSDGDGDGDATTTTTTTTTLFTRVEPKVVDNVQGFRGYGHNFEKAYTTKKDARMNGYHRVAAYTFGGLRCVVRHETDAYIGAINQKAVDSLVDSLGGLSLFSVGGDEDKTASGLTVIKSGNSANVPASSVLEIKTRAASRGLDMREVLPQLWISQTPKLAVGYHYRGVFTDVNVRDVAGEMAKWEAANQTDLGRLAGLLVPG</sequence>
<accession>A0AAJ0FA79</accession>
<reference evidence="2" key="1">
    <citation type="submission" date="2023-06" db="EMBL/GenBank/DDBJ databases">
        <title>Genome-scale phylogeny and comparative genomics of the fungal order Sordariales.</title>
        <authorList>
            <consortium name="Lawrence Berkeley National Laboratory"/>
            <person name="Hensen N."/>
            <person name="Bonometti L."/>
            <person name="Westerberg I."/>
            <person name="Brannstrom I.O."/>
            <person name="Guillou S."/>
            <person name="Cros-Aarteil S."/>
            <person name="Calhoun S."/>
            <person name="Haridas S."/>
            <person name="Kuo A."/>
            <person name="Mondo S."/>
            <person name="Pangilinan J."/>
            <person name="Riley R."/>
            <person name="Labutti K."/>
            <person name="Andreopoulos B."/>
            <person name="Lipzen A."/>
            <person name="Chen C."/>
            <person name="Yanf M."/>
            <person name="Daum C."/>
            <person name="Ng V."/>
            <person name="Clum A."/>
            <person name="Steindorff A."/>
            <person name="Ohm R."/>
            <person name="Martin F."/>
            <person name="Silar P."/>
            <person name="Natvig D."/>
            <person name="Lalanne C."/>
            <person name="Gautier V."/>
            <person name="Ament-Velasquez S.L."/>
            <person name="Kruys A."/>
            <person name="Hutchinson M.I."/>
            <person name="Powell A.J."/>
            <person name="Barry K."/>
            <person name="Miller A.N."/>
            <person name="Grigoriev I.V."/>
            <person name="Debuchy R."/>
            <person name="Gladieux P."/>
            <person name="Thoren M.H."/>
            <person name="Johannesson H."/>
        </authorList>
    </citation>
    <scope>NUCLEOTIDE SEQUENCE</scope>
    <source>
        <strain evidence="2">PSN4</strain>
    </source>
</reference>
<dbReference type="AlphaFoldDB" id="A0AAJ0FA79"/>
<dbReference type="PANTHER" id="PTHR35179">
    <property type="entry name" value="PROTEIN CBG02620"/>
    <property type="match status" value="1"/>
</dbReference>
<proteinExistence type="predicted"/>
<evidence type="ECO:0000313" key="2">
    <source>
        <dbReference type="EMBL" id="KAK1753944.1"/>
    </source>
</evidence>
<keyword evidence="3" id="KW-1185">Reference proteome</keyword>
<evidence type="ECO:0000313" key="3">
    <source>
        <dbReference type="Proteomes" id="UP001239445"/>
    </source>
</evidence>
<dbReference type="PANTHER" id="PTHR35179:SF2">
    <property type="entry name" value="START DOMAIN-CONTAINING PROTEIN"/>
    <property type="match status" value="1"/>
</dbReference>
<feature type="region of interest" description="Disordered" evidence="1">
    <location>
        <begin position="1"/>
        <end position="84"/>
    </location>
</feature>
<organism evidence="2 3">
    <name type="scientific">Echria macrotheca</name>
    <dbReference type="NCBI Taxonomy" id="438768"/>
    <lineage>
        <taxon>Eukaryota</taxon>
        <taxon>Fungi</taxon>
        <taxon>Dikarya</taxon>
        <taxon>Ascomycota</taxon>
        <taxon>Pezizomycotina</taxon>
        <taxon>Sordariomycetes</taxon>
        <taxon>Sordariomycetidae</taxon>
        <taxon>Sordariales</taxon>
        <taxon>Schizotheciaceae</taxon>
        <taxon>Echria</taxon>
    </lineage>
</organism>
<gene>
    <name evidence="2" type="ORF">QBC47DRAFT_385247</name>
</gene>
<name>A0AAJ0FA79_9PEZI</name>